<dbReference type="PANTHER" id="PTHR10000:SF8">
    <property type="entry name" value="HAD SUPERFAMILY HYDROLASE-LIKE, TYPE 3"/>
    <property type="match status" value="1"/>
</dbReference>
<protein>
    <submittedName>
        <fullName evidence="1">HAD family hydrolase</fullName>
    </submittedName>
</protein>
<dbReference type="EMBL" id="CP006681">
    <property type="protein sequence ID" value="AHI52972.1"/>
    <property type="molecule type" value="Genomic_DNA"/>
</dbReference>
<dbReference type="HOGENOM" id="CLU_044146_1_4_14"/>
<dbReference type="RefSeq" id="WP_025363207.1">
    <property type="nucleotide sequence ID" value="NZ_CP006681.1"/>
</dbReference>
<dbReference type="GO" id="GO:0000287">
    <property type="term" value="F:magnesium ion binding"/>
    <property type="evidence" value="ECO:0007669"/>
    <property type="project" value="TreeGrafter"/>
</dbReference>
<dbReference type="InterPro" id="IPR023214">
    <property type="entry name" value="HAD_sf"/>
</dbReference>
<dbReference type="OrthoDB" id="388395at2"/>
<dbReference type="PATRIC" id="fig|1276246.3.peg.630"/>
<proteinExistence type="predicted"/>
<gene>
    <name evidence="1" type="ORF">SCULI_v1c06310</name>
</gene>
<dbReference type="Proteomes" id="UP000019267">
    <property type="component" value="Chromosome"/>
</dbReference>
<dbReference type="PANTHER" id="PTHR10000">
    <property type="entry name" value="PHOSPHOSERINE PHOSPHATASE"/>
    <property type="match status" value="1"/>
</dbReference>
<sequence length="284" mass="33105">MKEIKKLVASDLDATIVNRENQISDNNKQLIQKFMQETNNAFTIVTGRNYFIAFQHARNLNVTLPIITTNGVSVIDPNTNEYIAKHHFSKVEAHALMDRLYENNVLFHLLNDFEVYLVKEHPSSHFLLNKDIDYMELTDNLFNQYATFDDLYHDVKENAQNFCGFYIYCDDHLHKEYVVKLLEDFDLEILEFGYDNRITLEVYRKGAGKDWGLNALAQYLNLNDDDLHLFGDEFNDYPMFKKYNNCYAVGNAIEGIKKLAKEVILPFDQDAVGLKIQELVADFK</sequence>
<keyword evidence="2" id="KW-1185">Reference proteome</keyword>
<organism evidence="1 2">
    <name type="scientific">Spiroplasma culicicola AES-1</name>
    <dbReference type="NCBI Taxonomy" id="1276246"/>
    <lineage>
        <taxon>Bacteria</taxon>
        <taxon>Bacillati</taxon>
        <taxon>Mycoplasmatota</taxon>
        <taxon>Mollicutes</taxon>
        <taxon>Entomoplasmatales</taxon>
        <taxon>Spiroplasmataceae</taxon>
        <taxon>Spiroplasma</taxon>
    </lineage>
</organism>
<reference evidence="1 2" key="1">
    <citation type="journal article" date="2014" name="Genome Biol. Evol.">
        <title>Molecular evolution of the substrate utilization strategies and putative virulence factors in mosquito-associated Spiroplasma species.</title>
        <authorList>
            <person name="Chang T.H."/>
            <person name="Lo W.S."/>
            <person name="Ku C."/>
            <person name="Chen L.L."/>
            <person name="Kuo C.H."/>
        </authorList>
    </citation>
    <scope>NUCLEOTIDE SEQUENCE [LARGE SCALE GENOMIC DNA]</scope>
    <source>
        <strain evidence="1">AES-1</strain>
    </source>
</reference>
<dbReference type="InterPro" id="IPR036412">
    <property type="entry name" value="HAD-like_sf"/>
</dbReference>
<dbReference type="SUPFAM" id="SSF56784">
    <property type="entry name" value="HAD-like"/>
    <property type="match status" value="1"/>
</dbReference>
<dbReference type="InterPro" id="IPR006379">
    <property type="entry name" value="HAD-SF_hydro_IIB"/>
</dbReference>
<accession>W6A7L1</accession>
<dbReference type="KEGG" id="scq:SCULI_v1c06310"/>
<dbReference type="AlphaFoldDB" id="W6A7L1"/>
<keyword evidence="1" id="KW-0378">Hydrolase</keyword>
<dbReference type="Pfam" id="PF08282">
    <property type="entry name" value="Hydrolase_3"/>
    <property type="match status" value="1"/>
</dbReference>
<dbReference type="eggNOG" id="COG0561">
    <property type="taxonomic scope" value="Bacteria"/>
</dbReference>
<dbReference type="GO" id="GO:0016791">
    <property type="term" value="F:phosphatase activity"/>
    <property type="evidence" value="ECO:0007669"/>
    <property type="project" value="TreeGrafter"/>
</dbReference>
<dbReference type="GO" id="GO:0005829">
    <property type="term" value="C:cytosol"/>
    <property type="evidence" value="ECO:0007669"/>
    <property type="project" value="TreeGrafter"/>
</dbReference>
<evidence type="ECO:0000313" key="2">
    <source>
        <dbReference type="Proteomes" id="UP000019267"/>
    </source>
</evidence>
<name>W6A7L1_9MOLU</name>
<evidence type="ECO:0000313" key="1">
    <source>
        <dbReference type="EMBL" id="AHI52972.1"/>
    </source>
</evidence>
<dbReference type="Gene3D" id="3.30.1240.10">
    <property type="match status" value="1"/>
</dbReference>
<dbReference type="STRING" id="1276246.SCULI_v1c06310"/>
<dbReference type="Gene3D" id="3.40.50.1000">
    <property type="entry name" value="HAD superfamily/HAD-like"/>
    <property type="match status" value="1"/>
</dbReference>
<dbReference type="NCBIfam" id="TIGR01484">
    <property type="entry name" value="HAD-SF-IIB"/>
    <property type="match status" value="1"/>
</dbReference>